<proteinExistence type="predicted"/>
<protein>
    <submittedName>
        <fullName evidence="1">Uncharacterized protein</fullName>
    </submittedName>
</protein>
<dbReference type="Proteomes" id="UP001196413">
    <property type="component" value="Unassembled WGS sequence"/>
</dbReference>
<dbReference type="EMBL" id="JAHQIW010001431">
    <property type="protein sequence ID" value="KAJ1352509.1"/>
    <property type="molecule type" value="Genomic_DNA"/>
</dbReference>
<gene>
    <name evidence="1" type="ORF">KIN20_008852</name>
</gene>
<accession>A0AAD5QK51</accession>
<evidence type="ECO:0000313" key="1">
    <source>
        <dbReference type="EMBL" id="KAJ1352509.1"/>
    </source>
</evidence>
<comment type="caution">
    <text evidence="1">The sequence shown here is derived from an EMBL/GenBank/DDBJ whole genome shotgun (WGS) entry which is preliminary data.</text>
</comment>
<sequence length="96" mass="10748">MRGEAGRGKSCDGREITAAERCPPHGLLSKKWQQRILHLCVPPFMLDAQECVVRAQKHINNDFDVTITILARESETSTIKTLEAFCINAIKPINES</sequence>
<dbReference type="AlphaFoldDB" id="A0AAD5QK51"/>
<keyword evidence="2" id="KW-1185">Reference proteome</keyword>
<organism evidence="1 2">
    <name type="scientific">Parelaphostrongylus tenuis</name>
    <name type="common">Meningeal worm</name>
    <dbReference type="NCBI Taxonomy" id="148309"/>
    <lineage>
        <taxon>Eukaryota</taxon>
        <taxon>Metazoa</taxon>
        <taxon>Ecdysozoa</taxon>
        <taxon>Nematoda</taxon>
        <taxon>Chromadorea</taxon>
        <taxon>Rhabditida</taxon>
        <taxon>Rhabditina</taxon>
        <taxon>Rhabditomorpha</taxon>
        <taxon>Strongyloidea</taxon>
        <taxon>Metastrongylidae</taxon>
        <taxon>Parelaphostrongylus</taxon>
    </lineage>
</organism>
<reference evidence="1" key="1">
    <citation type="submission" date="2021-06" db="EMBL/GenBank/DDBJ databases">
        <title>Parelaphostrongylus tenuis whole genome reference sequence.</title>
        <authorList>
            <person name="Garwood T.J."/>
            <person name="Larsen P.A."/>
            <person name="Fountain-Jones N.M."/>
            <person name="Garbe J.R."/>
            <person name="Macchietto M.G."/>
            <person name="Kania S.A."/>
            <person name="Gerhold R.W."/>
            <person name="Richards J.E."/>
            <person name="Wolf T.M."/>
        </authorList>
    </citation>
    <scope>NUCLEOTIDE SEQUENCE</scope>
    <source>
        <strain evidence="1">MNPRO001-30</strain>
        <tissue evidence="1">Meninges</tissue>
    </source>
</reference>
<name>A0AAD5QK51_PARTN</name>
<evidence type="ECO:0000313" key="2">
    <source>
        <dbReference type="Proteomes" id="UP001196413"/>
    </source>
</evidence>